<evidence type="ECO:0000256" key="1">
    <source>
        <dbReference type="SAM" id="MobiDB-lite"/>
    </source>
</evidence>
<evidence type="ECO:0000313" key="3">
    <source>
        <dbReference type="Proteomes" id="UP000027443"/>
    </source>
</evidence>
<keyword evidence="3" id="KW-1185">Reference proteome</keyword>
<sequence length="262" mass="28563">MPDLEPDEPLAEVMTCEVFGTLRLHPWFTETGLEEDFYSLAVKRAQAYGWTTTLHSAGTEPDSIRWHHAEAAQDWSQDGQIRRLAALEIYPVAPRGQALPILPVTQIVTDCLDRVGKTRLTSYRYRLPVHLAADPGTDAADGDAWFALSPPAAAVQAEITAELPLSAQDKIVDSLSGGNVLNLGQGHPAPQAGSGHPPEYADEPATRPWTWPLRLPEWSPSAVAWATAALCDVLRETYVRYTAIRVDHRGPCGSTPRAPGES</sequence>
<dbReference type="Proteomes" id="UP000027443">
    <property type="component" value="Unassembled WGS sequence"/>
</dbReference>
<comment type="caution">
    <text evidence="2">The sequence shown here is derived from an EMBL/GenBank/DDBJ whole genome shotgun (WGS) entry which is preliminary data.</text>
</comment>
<proteinExistence type="predicted"/>
<name>A0ABR4S7U2_9ACTN</name>
<reference evidence="2 3" key="1">
    <citation type="submission" date="2014-03" db="EMBL/GenBank/DDBJ databases">
        <title>Genome Sequence of Streptomyces wadayamensis A23 strain, an endophytic actinobacteria from Citrus reticulata.</title>
        <authorList>
            <person name="de Oliveira L.G."/>
            <person name="Tormet G.D."/>
            <person name="Marcon J."/>
            <person name="Samborsky M."/>
            <person name="Araujo W.L."/>
            <person name="de Azevedo J.L."/>
        </authorList>
    </citation>
    <scope>NUCLEOTIDE SEQUENCE [LARGE SCALE GENOMIC DNA]</scope>
    <source>
        <strain evidence="2 3">A23</strain>
    </source>
</reference>
<organism evidence="2 3">
    <name type="scientific">Streptomyces wadayamensis</name>
    <dbReference type="NCBI Taxonomy" id="141454"/>
    <lineage>
        <taxon>Bacteria</taxon>
        <taxon>Bacillati</taxon>
        <taxon>Actinomycetota</taxon>
        <taxon>Actinomycetes</taxon>
        <taxon>Kitasatosporales</taxon>
        <taxon>Streptomycetaceae</taxon>
        <taxon>Streptomyces</taxon>
    </lineage>
</organism>
<accession>A0ABR4S7U2</accession>
<feature type="region of interest" description="Disordered" evidence="1">
    <location>
        <begin position="182"/>
        <end position="205"/>
    </location>
</feature>
<gene>
    <name evidence="2" type="ORF">DC60_12385</name>
</gene>
<evidence type="ECO:0000313" key="2">
    <source>
        <dbReference type="EMBL" id="KDR61709.1"/>
    </source>
</evidence>
<dbReference type="EMBL" id="JHDU01000025">
    <property type="protein sequence ID" value="KDR61709.1"/>
    <property type="molecule type" value="Genomic_DNA"/>
</dbReference>
<protein>
    <submittedName>
        <fullName evidence="2">Uncharacterized protein</fullName>
    </submittedName>
</protein>